<organism evidence="2 3">
    <name type="scientific">Colocasia esculenta</name>
    <name type="common">Wild taro</name>
    <name type="synonym">Arum esculentum</name>
    <dbReference type="NCBI Taxonomy" id="4460"/>
    <lineage>
        <taxon>Eukaryota</taxon>
        <taxon>Viridiplantae</taxon>
        <taxon>Streptophyta</taxon>
        <taxon>Embryophyta</taxon>
        <taxon>Tracheophyta</taxon>
        <taxon>Spermatophyta</taxon>
        <taxon>Magnoliopsida</taxon>
        <taxon>Liliopsida</taxon>
        <taxon>Araceae</taxon>
        <taxon>Aroideae</taxon>
        <taxon>Colocasieae</taxon>
        <taxon>Colocasia</taxon>
    </lineage>
</organism>
<feature type="region of interest" description="Disordered" evidence="1">
    <location>
        <begin position="28"/>
        <end position="72"/>
    </location>
</feature>
<proteinExistence type="predicted"/>
<accession>A0A843U3C9</accession>
<comment type="caution">
    <text evidence="2">The sequence shown here is derived from an EMBL/GenBank/DDBJ whole genome shotgun (WGS) entry which is preliminary data.</text>
</comment>
<protein>
    <submittedName>
        <fullName evidence="2">Uncharacterized protein</fullName>
    </submittedName>
</protein>
<gene>
    <name evidence="2" type="ORF">Taro_010558</name>
</gene>
<keyword evidence="3" id="KW-1185">Reference proteome</keyword>
<dbReference type="Proteomes" id="UP000652761">
    <property type="component" value="Unassembled WGS sequence"/>
</dbReference>
<sequence>MAIHPDLVPFTAMARRWWSSRSRTRGRVSSCWGFSTTSVPAPQEGGARGPRGGSRDGGEEDPESVTGGRRHSLEDPVIGVQVLAEERGIAGDAERGRRGEALLGAAGRLRVRRQGEGPLGSIQNSLTMVIYCQRLHAAELDPGDLLELHRTIGTMPALNWAISRKAGWLRSKCRSGELHQSPLLLGLLEGAEVGAGDGSREAPRGVAAPDLVVGAVSGAAVEEDGAERRRHGAIALSEHVVIHTGSLCMDEKEH</sequence>
<evidence type="ECO:0000256" key="1">
    <source>
        <dbReference type="SAM" id="MobiDB-lite"/>
    </source>
</evidence>
<evidence type="ECO:0000313" key="3">
    <source>
        <dbReference type="Proteomes" id="UP000652761"/>
    </source>
</evidence>
<dbReference type="EMBL" id="NMUH01000384">
    <property type="protein sequence ID" value="MQL78138.1"/>
    <property type="molecule type" value="Genomic_DNA"/>
</dbReference>
<evidence type="ECO:0000313" key="2">
    <source>
        <dbReference type="EMBL" id="MQL78138.1"/>
    </source>
</evidence>
<name>A0A843U3C9_COLES</name>
<reference evidence="2" key="1">
    <citation type="submission" date="2017-07" db="EMBL/GenBank/DDBJ databases">
        <title>Taro Niue Genome Assembly and Annotation.</title>
        <authorList>
            <person name="Atibalentja N."/>
            <person name="Keating K."/>
            <person name="Fields C.J."/>
        </authorList>
    </citation>
    <scope>NUCLEOTIDE SEQUENCE</scope>
    <source>
        <strain evidence="2">Niue_2</strain>
        <tissue evidence="2">Leaf</tissue>
    </source>
</reference>
<dbReference type="AlphaFoldDB" id="A0A843U3C9"/>